<gene>
    <name evidence="1" type="ORF">L0M99_07145</name>
</gene>
<sequence length="149" mass="16445">MGKKERGAVEIAGLDELRYSLRKIGDDLEDFKALNSEIAQKVAGRARSKAPTLEGTLQGTIRGGGAKRKATVRAGNARVKYAWVIHWGRKMWPSLTAEPPSSGRKPFAAPVERRPFIMEAAREMDPEIQAMYAKIIKEKTAKLKGANLI</sequence>
<proteinExistence type="predicted"/>
<name>A0AAJ1BCD7_9ACTO</name>
<evidence type="ECO:0000313" key="1">
    <source>
        <dbReference type="EMBL" id="MCG4618267.1"/>
    </source>
</evidence>
<evidence type="ECO:0000313" key="2">
    <source>
        <dbReference type="Proteomes" id="UP001200537"/>
    </source>
</evidence>
<dbReference type="AlphaFoldDB" id="A0AAJ1BCD7"/>
<organism evidence="1 2">
    <name type="scientific">Varibaculum cambriense</name>
    <dbReference type="NCBI Taxonomy" id="184870"/>
    <lineage>
        <taxon>Bacteria</taxon>
        <taxon>Bacillati</taxon>
        <taxon>Actinomycetota</taxon>
        <taxon>Actinomycetes</taxon>
        <taxon>Actinomycetales</taxon>
        <taxon>Actinomycetaceae</taxon>
        <taxon>Varibaculum</taxon>
    </lineage>
</organism>
<dbReference type="EMBL" id="JAKNHJ010000013">
    <property type="protein sequence ID" value="MCG4618267.1"/>
    <property type="molecule type" value="Genomic_DNA"/>
</dbReference>
<comment type="caution">
    <text evidence="1">The sequence shown here is derived from an EMBL/GenBank/DDBJ whole genome shotgun (WGS) entry which is preliminary data.</text>
</comment>
<dbReference type="Proteomes" id="UP001200537">
    <property type="component" value="Unassembled WGS sequence"/>
</dbReference>
<accession>A0AAJ1BCD7</accession>
<evidence type="ECO:0008006" key="3">
    <source>
        <dbReference type="Google" id="ProtNLM"/>
    </source>
</evidence>
<dbReference type="RefSeq" id="WP_238128210.1">
    <property type="nucleotide sequence ID" value="NZ_JAKNHJ010000013.1"/>
</dbReference>
<reference evidence="1" key="1">
    <citation type="submission" date="2022-01" db="EMBL/GenBank/DDBJ databases">
        <title>Collection of gut derived symbiotic bacterial strains cultured from healthy donors.</title>
        <authorList>
            <person name="Lin H."/>
            <person name="Kohout C."/>
            <person name="Waligurski E."/>
            <person name="Pamer E.G."/>
        </authorList>
    </citation>
    <scope>NUCLEOTIDE SEQUENCE</scope>
    <source>
        <strain evidence="1">DFI.7.46</strain>
    </source>
</reference>
<protein>
    <recommendedName>
        <fullName evidence="3">HK97 gp10 family phage protein</fullName>
    </recommendedName>
</protein>